<dbReference type="GO" id="GO:0016132">
    <property type="term" value="P:brassinosteroid biosynthetic process"/>
    <property type="evidence" value="ECO:0007669"/>
    <property type="project" value="TreeGrafter"/>
</dbReference>
<keyword evidence="3 7" id="KW-0479">Metal-binding</keyword>
<dbReference type="Gramene" id="CDP18448">
    <property type="protein sequence ID" value="CDP18448"/>
    <property type="gene ID" value="GSCOC_T00010294001"/>
</dbReference>
<protein>
    <submittedName>
        <fullName evidence="9">DH200=94 genomic scaffold, scaffold_236</fullName>
    </submittedName>
</protein>
<dbReference type="GO" id="GO:0004497">
    <property type="term" value="F:monooxygenase activity"/>
    <property type="evidence" value="ECO:0007669"/>
    <property type="project" value="UniProtKB-KW"/>
</dbReference>
<dbReference type="InParanoid" id="A0A068VFH9"/>
<dbReference type="GO" id="GO:0016125">
    <property type="term" value="P:sterol metabolic process"/>
    <property type="evidence" value="ECO:0007669"/>
    <property type="project" value="TreeGrafter"/>
</dbReference>
<dbReference type="InterPro" id="IPR002401">
    <property type="entry name" value="Cyt_P450_E_grp-I"/>
</dbReference>
<comment type="subcellular location">
    <subcellularLocation>
        <location evidence="1">Membrane</location>
        <topology evidence="1">Single-pass membrane protein</topology>
    </subcellularLocation>
</comment>
<sequence length="128" mass="15225">MREAKEDIRYQDYDIPKRCFVVPFLSAVHLNETVYEEALNFKPWRWMIPENQAIFSFLALFAPFGGGARFCPGAELARLQIALFLHYFITTFRLWNQLKEDRMSFFPSARLVNGFQIQLRRIPDDDRK</sequence>
<evidence type="ECO:0000256" key="2">
    <source>
        <dbReference type="ARBA" id="ARBA00022692"/>
    </source>
</evidence>
<evidence type="ECO:0000256" key="1">
    <source>
        <dbReference type="ARBA" id="ARBA00004167"/>
    </source>
</evidence>
<dbReference type="GO" id="GO:0010268">
    <property type="term" value="P:brassinosteroid homeostasis"/>
    <property type="evidence" value="ECO:0007669"/>
    <property type="project" value="TreeGrafter"/>
</dbReference>
<evidence type="ECO:0000313" key="10">
    <source>
        <dbReference type="Proteomes" id="UP000295252"/>
    </source>
</evidence>
<dbReference type="STRING" id="49390.A0A068VFH9"/>
<dbReference type="SUPFAM" id="SSF48264">
    <property type="entry name" value="Cytochrome P450"/>
    <property type="match status" value="1"/>
</dbReference>
<dbReference type="AlphaFoldDB" id="A0A068VFH9"/>
<evidence type="ECO:0000256" key="7">
    <source>
        <dbReference type="PIRSR" id="PIRSR602401-1"/>
    </source>
</evidence>
<keyword evidence="2" id="KW-0812">Transmembrane</keyword>
<dbReference type="EMBL" id="HG739320">
    <property type="protein sequence ID" value="CDP18448.1"/>
    <property type="molecule type" value="Genomic_DNA"/>
</dbReference>
<reference evidence="10" key="1">
    <citation type="journal article" date="2014" name="Science">
        <title>The coffee genome provides insight into the convergent evolution of caffeine biosynthesis.</title>
        <authorList>
            <person name="Denoeud F."/>
            <person name="Carretero-Paulet L."/>
            <person name="Dereeper A."/>
            <person name="Droc G."/>
            <person name="Guyot R."/>
            <person name="Pietrella M."/>
            <person name="Zheng C."/>
            <person name="Alberti A."/>
            <person name="Anthony F."/>
            <person name="Aprea G."/>
            <person name="Aury J.M."/>
            <person name="Bento P."/>
            <person name="Bernard M."/>
            <person name="Bocs S."/>
            <person name="Campa C."/>
            <person name="Cenci A."/>
            <person name="Combes M.C."/>
            <person name="Crouzillat D."/>
            <person name="Da Silva C."/>
            <person name="Daddiego L."/>
            <person name="De Bellis F."/>
            <person name="Dussert S."/>
            <person name="Garsmeur O."/>
            <person name="Gayraud T."/>
            <person name="Guignon V."/>
            <person name="Jahn K."/>
            <person name="Jamilloux V."/>
            <person name="Joet T."/>
            <person name="Labadie K."/>
            <person name="Lan T."/>
            <person name="Leclercq J."/>
            <person name="Lepelley M."/>
            <person name="Leroy T."/>
            <person name="Li L.T."/>
            <person name="Librado P."/>
            <person name="Lopez L."/>
            <person name="Munoz A."/>
            <person name="Noel B."/>
            <person name="Pallavicini A."/>
            <person name="Perrotta G."/>
            <person name="Poncet V."/>
            <person name="Pot D."/>
            <person name="Priyono X."/>
            <person name="Rigoreau M."/>
            <person name="Rouard M."/>
            <person name="Rozas J."/>
            <person name="Tranchant-Dubreuil C."/>
            <person name="VanBuren R."/>
            <person name="Zhang Q."/>
            <person name="Andrade A.C."/>
            <person name="Argout X."/>
            <person name="Bertrand B."/>
            <person name="de Kochko A."/>
            <person name="Graziosi G."/>
            <person name="Henry R.J."/>
            <person name="Jayarama X."/>
            <person name="Ming R."/>
            <person name="Nagai C."/>
            <person name="Rounsley S."/>
            <person name="Sankoff D."/>
            <person name="Giuliano G."/>
            <person name="Albert V.A."/>
            <person name="Wincker P."/>
            <person name="Lashermes P."/>
        </authorList>
    </citation>
    <scope>NUCLEOTIDE SEQUENCE [LARGE SCALE GENOMIC DNA]</scope>
    <source>
        <strain evidence="10">cv. DH200-94</strain>
    </source>
</reference>
<evidence type="ECO:0000256" key="6">
    <source>
        <dbReference type="ARBA" id="ARBA00023004"/>
    </source>
</evidence>
<dbReference type="InterPro" id="IPR001128">
    <property type="entry name" value="Cyt_P450"/>
</dbReference>
<evidence type="ECO:0000256" key="8">
    <source>
        <dbReference type="RuleBase" id="RU000461"/>
    </source>
</evidence>
<dbReference type="Proteomes" id="UP000295252">
    <property type="component" value="Unassembled WGS sequence"/>
</dbReference>
<organism evidence="9 10">
    <name type="scientific">Coffea canephora</name>
    <name type="common">Robusta coffee</name>
    <dbReference type="NCBI Taxonomy" id="49390"/>
    <lineage>
        <taxon>Eukaryota</taxon>
        <taxon>Viridiplantae</taxon>
        <taxon>Streptophyta</taxon>
        <taxon>Embryophyta</taxon>
        <taxon>Tracheophyta</taxon>
        <taxon>Spermatophyta</taxon>
        <taxon>Magnoliopsida</taxon>
        <taxon>eudicotyledons</taxon>
        <taxon>Gunneridae</taxon>
        <taxon>Pentapetalae</taxon>
        <taxon>asterids</taxon>
        <taxon>lamiids</taxon>
        <taxon>Gentianales</taxon>
        <taxon>Rubiaceae</taxon>
        <taxon>Ixoroideae</taxon>
        <taxon>Gardenieae complex</taxon>
        <taxon>Bertiereae - Coffeeae clade</taxon>
        <taxon>Coffeeae</taxon>
        <taxon>Coffea</taxon>
    </lineage>
</organism>
<dbReference type="GO" id="GO:0020037">
    <property type="term" value="F:heme binding"/>
    <property type="evidence" value="ECO:0007669"/>
    <property type="project" value="InterPro"/>
</dbReference>
<keyword evidence="4" id="KW-1133">Transmembrane helix</keyword>
<keyword evidence="5 8" id="KW-0560">Oxidoreductase</keyword>
<name>A0A068VFH9_COFCA</name>
<dbReference type="GO" id="GO:0005506">
    <property type="term" value="F:iron ion binding"/>
    <property type="evidence" value="ECO:0007669"/>
    <property type="project" value="InterPro"/>
</dbReference>
<proteinExistence type="inferred from homology"/>
<dbReference type="OrthoDB" id="2789670at2759"/>
<dbReference type="PANTHER" id="PTHR24286">
    <property type="entry name" value="CYTOCHROME P450 26"/>
    <property type="match status" value="1"/>
</dbReference>
<dbReference type="InterPro" id="IPR017972">
    <property type="entry name" value="Cyt_P450_CS"/>
</dbReference>
<evidence type="ECO:0000256" key="4">
    <source>
        <dbReference type="ARBA" id="ARBA00022989"/>
    </source>
</evidence>
<gene>
    <name evidence="9" type="ORF">GSCOC_T00010294001</name>
</gene>
<dbReference type="Gene3D" id="1.10.630.10">
    <property type="entry name" value="Cytochrome P450"/>
    <property type="match status" value="1"/>
</dbReference>
<dbReference type="PhylomeDB" id="A0A068VFH9"/>
<dbReference type="InterPro" id="IPR036396">
    <property type="entry name" value="Cyt_P450_sf"/>
</dbReference>
<accession>A0A068VFH9</accession>
<keyword evidence="7 8" id="KW-0349">Heme</keyword>
<dbReference type="PROSITE" id="PS00086">
    <property type="entry name" value="CYTOCHROME_P450"/>
    <property type="match status" value="1"/>
</dbReference>
<evidence type="ECO:0000256" key="3">
    <source>
        <dbReference type="ARBA" id="ARBA00022723"/>
    </source>
</evidence>
<dbReference type="PRINTS" id="PR00463">
    <property type="entry name" value="EP450I"/>
</dbReference>
<evidence type="ECO:0000313" key="9">
    <source>
        <dbReference type="EMBL" id="CDP18448.1"/>
    </source>
</evidence>
<comment type="cofactor">
    <cofactor evidence="7">
        <name>heme</name>
        <dbReference type="ChEBI" id="CHEBI:30413"/>
    </cofactor>
</comment>
<evidence type="ECO:0000256" key="5">
    <source>
        <dbReference type="ARBA" id="ARBA00023002"/>
    </source>
</evidence>
<dbReference type="Pfam" id="PF00067">
    <property type="entry name" value="p450"/>
    <property type="match status" value="1"/>
</dbReference>
<dbReference type="PANTHER" id="PTHR24286:SF232">
    <property type="entry name" value="CYTOCHROME P450 SUPERFAMILY PROTEIN"/>
    <property type="match status" value="1"/>
</dbReference>
<dbReference type="GO" id="GO:0016020">
    <property type="term" value="C:membrane"/>
    <property type="evidence" value="ECO:0007669"/>
    <property type="project" value="UniProtKB-SubCell"/>
</dbReference>
<keyword evidence="8" id="KW-0503">Monooxygenase</keyword>
<keyword evidence="10" id="KW-1185">Reference proteome</keyword>
<keyword evidence="6 7" id="KW-0408">Iron</keyword>
<feature type="binding site" description="axial binding residue" evidence="7">
    <location>
        <position position="71"/>
    </location>
    <ligand>
        <name>heme</name>
        <dbReference type="ChEBI" id="CHEBI:30413"/>
    </ligand>
    <ligandPart>
        <name>Fe</name>
        <dbReference type="ChEBI" id="CHEBI:18248"/>
    </ligandPart>
</feature>
<dbReference type="GO" id="GO:0016705">
    <property type="term" value="F:oxidoreductase activity, acting on paired donors, with incorporation or reduction of molecular oxygen"/>
    <property type="evidence" value="ECO:0007669"/>
    <property type="project" value="InterPro"/>
</dbReference>
<keyword evidence="4" id="KW-0472">Membrane</keyword>
<comment type="similarity">
    <text evidence="8">Belongs to the cytochrome P450 family.</text>
</comment>